<gene>
    <name evidence="3" type="ORF">WG901_16085</name>
</gene>
<keyword evidence="1" id="KW-0472">Membrane</keyword>
<evidence type="ECO:0000313" key="4">
    <source>
        <dbReference type="Proteomes" id="UP001361239"/>
    </source>
</evidence>
<dbReference type="Proteomes" id="UP001361239">
    <property type="component" value="Unassembled WGS sequence"/>
</dbReference>
<sequence>MRKLKIFRQLLRDTKGTSVLEFAFIAPMLMAMLVSILQTALLYLAQDGLETAAEASGRLLMTGQSQQASWNAATFKNETCKALPPYLKCDGLMIDVQTVNSYSGATMTPPTLTYNNGNVSNSFTFSPGTGGAIVVVRLMYLWPVMPAPQGFSLANEPGSKRRLMATSVLKSETW</sequence>
<comment type="caution">
    <text evidence="3">The sequence shown here is derived from an EMBL/GenBank/DDBJ whole genome shotgun (WGS) entry which is preliminary data.</text>
</comment>
<evidence type="ECO:0000313" key="3">
    <source>
        <dbReference type="EMBL" id="MEJ5978173.1"/>
    </source>
</evidence>
<dbReference type="RefSeq" id="WP_339588110.1">
    <property type="nucleotide sequence ID" value="NZ_JBBHJZ010000003.1"/>
</dbReference>
<accession>A0ABU8RYS5</accession>
<feature type="transmembrane region" description="Helical" evidence="1">
    <location>
        <begin position="20"/>
        <end position="44"/>
    </location>
</feature>
<keyword evidence="4" id="KW-1185">Reference proteome</keyword>
<reference evidence="3 4" key="1">
    <citation type="submission" date="2024-03" db="EMBL/GenBank/DDBJ databases">
        <authorList>
            <person name="Jo J.-H."/>
        </authorList>
    </citation>
    <scope>NUCLEOTIDE SEQUENCE [LARGE SCALE GENOMIC DNA]</scope>
    <source>
        <strain evidence="3 4">PS1R-30</strain>
    </source>
</reference>
<name>A0ABU8RYS5_9SPHN</name>
<dbReference type="InterPro" id="IPR012495">
    <property type="entry name" value="TadE-like_dom"/>
</dbReference>
<dbReference type="EMBL" id="JBBHJZ010000003">
    <property type="protein sequence ID" value="MEJ5978173.1"/>
    <property type="molecule type" value="Genomic_DNA"/>
</dbReference>
<keyword evidence="1" id="KW-0812">Transmembrane</keyword>
<evidence type="ECO:0000259" key="2">
    <source>
        <dbReference type="Pfam" id="PF07811"/>
    </source>
</evidence>
<organism evidence="3 4">
    <name type="scientific">Novosphingobium anseongense</name>
    <dbReference type="NCBI Taxonomy" id="3133436"/>
    <lineage>
        <taxon>Bacteria</taxon>
        <taxon>Pseudomonadati</taxon>
        <taxon>Pseudomonadota</taxon>
        <taxon>Alphaproteobacteria</taxon>
        <taxon>Sphingomonadales</taxon>
        <taxon>Sphingomonadaceae</taxon>
        <taxon>Novosphingobium</taxon>
    </lineage>
</organism>
<proteinExistence type="predicted"/>
<feature type="domain" description="TadE-like" evidence="2">
    <location>
        <begin position="16"/>
        <end position="58"/>
    </location>
</feature>
<keyword evidence="1" id="KW-1133">Transmembrane helix</keyword>
<dbReference type="Pfam" id="PF07811">
    <property type="entry name" value="TadE"/>
    <property type="match status" value="1"/>
</dbReference>
<evidence type="ECO:0000256" key="1">
    <source>
        <dbReference type="SAM" id="Phobius"/>
    </source>
</evidence>
<protein>
    <submittedName>
        <fullName evidence="3">TadE/TadG family type IV pilus assembly protein</fullName>
    </submittedName>
</protein>